<comment type="cofactor">
    <cofactor evidence="1">
        <name>FMN</name>
        <dbReference type="ChEBI" id="CHEBI:58210"/>
    </cofactor>
</comment>
<reference evidence="18" key="1">
    <citation type="journal article" date="2016" name="Proc. Natl. Acad. Sci. U.S.A.">
        <title>Functional and topological diversity of LOV domain photoreceptors.</title>
        <authorList>
            <person name="Glantz S.T."/>
            <person name="Carpenter E.J."/>
            <person name="Melkonian M."/>
            <person name="Gardner K.H."/>
            <person name="Boyden E.S."/>
            <person name="Wong G.K."/>
            <person name="Chow B.Y."/>
        </authorList>
    </citation>
    <scope>NUCLEOTIDE SEQUENCE</scope>
    <source>
        <strain evidence="18">LETF_2004680</strain>
    </source>
</reference>
<dbReference type="CDD" id="cd00130">
    <property type="entry name" value="PAS"/>
    <property type="match status" value="2"/>
</dbReference>
<proteinExistence type="evidence at transcript level"/>
<feature type="domain" description="PAC" evidence="16">
    <location>
        <begin position="257"/>
        <end position="311"/>
    </location>
</feature>
<dbReference type="InterPro" id="IPR035965">
    <property type="entry name" value="PAS-like_dom_sf"/>
</dbReference>
<feature type="domain" description="PAS" evidence="15">
    <location>
        <begin position="183"/>
        <end position="232"/>
    </location>
</feature>
<dbReference type="SUPFAM" id="SSF56112">
    <property type="entry name" value="Protein kinase-like (PK-like)"/>
    <property type="match status" value="1"/>
</dbReference>
<dbReference type="InterPro" id="IPR000014">
    <property type="entry name" value="PAS"/>
</dbReference>
<keyword evidence="7" id="KW-0716">Sensory transduction</keyword>
<evidence type="ECO:0000256" key="8">
    <source>
        <dbReference type="ARBA" id="ARBA00022679"/>
    </source>
</evidence>
<protein>
    <recommendedName>
        <fullName evidence="3">non-specific serine/threonine protein kinase</fullName>
        <ecNumber evidence="3">2.7.11.1</ecNumber>
    </recommendedName>
</protein>
<dbReference type="InterPro" id="IPR000719">
    <property type="entry name" value="Prot_kinase_dom"/>
</dbReference>
<dbReference type="GO" id="GO:0005524">
    <property type="term" value="F:ATP binding"/>
    <property type="evidence" value="ECO:0007669"/>
    <property type="project" value="UniProtKB-KW"/>
</dbReference>
<evidence type="ECO:0000256" key="5">
    <source>
        <dbReference type="ARBA" id="ARBA00022543"/>
    </source>
</evidence>
<dbReference type="InterPro" id="IPR011009">
    <property type="entry name" value="Kinase-like_dom_sf"/>
</dbReference>
<dbReference type="PROSITE" id="PS50113">
    <property type="entry name" value="PAC"/>
    <property type="match status" value="2"/>
</dbReference>
<name>A0A126WZ29_FLOTE</name>
<dbReference type="CDD" id="cd05574">
    <property type="entry name" value="STKc_phototropin_like"/>
    <property type="match status" value="1"/>
</dbReference>
<evidence type="ECO:0000256" key="10">
    <source>
        <dbReference type="ARBA" id="ARBA00022777"/>
    </source>
</evidence>
<dbReference type="InterPro" id="IPR000700">
    <property type="entry name" value="PAS-assoc_C"/>
</dbReference>
<dbReference type="FunFam" id="1.10.510.10:FF:000024">
    <property type="entry name" value="Probable serine/threonine-protein kinase cot-1"/>
    <property type="match status" value="1"/>
</dbReference>
<evidence type="ECO:0000256" key="7">
    <source>
        <dbReference type="ARBA" id="ARBA00022606"/>
    </source>
</evidence>
<keyword evidence="9" id="KW-0547">Nucleotide-binding</keyword>
<dbReference type="AlphaFoldDB" id="A0A126WZ29"/>
<dbReference type="GO" id="GO:0009882">
    <property type="term" value="F:blue light photoreceptor activity"/>
    <property type="evidence" value="ECO:0007669"/>
    <property type="project" value="UniProtKB-ARBA"/>
</dbReference>
<evidence type="ECO:0000259" key="15">
    <source>
        <dbReference type="PROSITE" id="PS50112"/>
    </source>
</evidence>
<sequence>MAKLPVPAAQLTKVLSGLRHTFVVADATLPDCPLVYASEGFYEMTGYGRDEVLGHNCRFLQGEGTDPADVTKLRNAVKNGTSVSVRLLNYRKNGTPFWNLLTMTPVHAADGSLSKIVGVQVDVTSKTEGAAYTDASGIPLLVKYDDRLRQNVARNIVQDVVGAVEGAERQGMVGAAPKAFPRVALDLASTVERIQQAFVISDPNLPDCPIVFASDAFLEMTGFPREEVLGRNCRFLQGTGTDPRAVQEIREAMKEGSECTVRILNYKKSGAAFWNMFSLAPMADVDGTLRFFIGVQVDVTAEPDKNEVQGTVPKVNPAAVRQAQEAQKIQSAVQKLGQGAKAGEDPFAAIGSAELKLKPHKSSDRTWLALEKLRKKVGQLKLSHFKRVRQLGSGDVGLVDLVQISGTDIVVAMKTMDKAEIMERNKLQRLLTEEKILAMCDHPFLATLYCTVQSEHYLHFIMEYCEGGELYRLLYAQPECRFNEANVVFYAAEVLIALQYLHTLGCTYRDLKPENILLMADGHLRITDFDLCILKADFQPKLIKTLSKAQRKASRAPRAYDFTLAGEPEYRTNSFVGTEEYLSPEVIMGTMHGPAVDWWSLGILIYELVYGTTPFKGARRGETFENVMKKKVEFPPEPYVSPECQDLVTKLLIREEPARLGSKYGAEEIKAHPFFKGINWQLIRNEEPPYVPKGAEPAGASAKLEQF</sequence>
<dbReference type="SMART" id="SM00220">
    <property type="entry name" value="S_TKc"/>
    <property type="match status" value="1"/>
</dbReference>
<dbReference type="Gene3D" id="3.30.200.20">
    <property type="entry name" value="Phosphorylase Kinase, domain 1"/>
    <property type="match status" value="1"/>
</dbReference>
<evidence type="ECO:0000256" key="1">
    <source>
        <dbReference type="ARBA" id="ARBA00001917"/>
    </source>
</evidence>
<dbReference type="SMART" id="SM00091">
    <property type="entry name" value="PAS"/>
    <property type="match status" value="2"/>
</dbReference>
<dbReference type="EC" id="2.7.11.1" evidence="3"/>
<evidence type="ECO:0000256" key="11">
    <source>
        <dbReference type="ARBA" id="ARBA00022840"/>
    </source>
</evidence>
<evidence type="ECO:0000256" key="2">
    <source>
        <dbReference type="ARBA" id="ARBA00009903"/>
    </source>
</evidence>
<dbReference type="EMBL" id="KU699867">
    <property type="protein sequence ID" value="AML77749.1"/>
    <property type="molecule type" value="mRNA"/>
</dbReference>
<keyword evidence="4" id="KW-0723">Serine/threonine-protein kinase</keyword>
<evidence type="ECO:0000256" key="13">
    <source>
        <dbReference type="ARBA" id="ARBA00048679"/>
    </source>
</evidence>
<dbReference type="Pfam" id="PF13426">
    <property type="entry name" value="PAS_9"/>
    <property type="match status" value="2"/>
</dbReference>
<dbReference type="InterPro" id="IPR000961">
    <property type="entry name" value="AGC-kinase_C"/>
</dbReference>
<keyword evidence="10" id="KW-0418">Kinase</keyword>
<keyword evidence="5" id="KW-0600">Photoreceptor protein</keyword>
<keyword evidence="6" id="KW-0597">Phosphoprotein</keyword>
<comment type="catalytic activity">
    <reaction evidence="12">
        <text>L-threonyl-[protein] + ATP = O-phospho-L-threonyl-[protein] + ADP + H(+)</text>
        <dbReference type="Rhea" id="RHEA:46608"/>
        <dbReference type="Rhea" id="RHEA-COMP:11060"/>
        <dbReference type="Rhea" id="RHEA-COMP:11605"/>
        <dbReference type="ChEBI" id="CHEBI:15378"/>
        <dbReference type="ChEBI" id="CHEBI:30013"/>
        <dbReference type="ChEBI" id="CHEBI:30616"/>
        <dbReference type="ChEBI" id="CHEBI:61977"/>
        <dbReference type="ChEBI" id="CHEBI:456216"/>
        <dbReference type="EC" id="2.7.11.1"/>
    </reaction>
</comment>
<evidence type="ECO:0000313" key="18">
    <source>
        <dbReference type="EMBL" id="AML77749.1"/>
    </source>
</evidence>
<keyword evidence="8" id="KW-0808">Transferase</keyword>
<dbReference type="GO" id="GO:0004674">
    <property type="term" value="F:protein serine/threonine kinase activity"/>
    <property type="evidence" value="ECO:0007669"/>
    <property type="project" value="UniProtKB-KW"/>
</dbReference>
<feature type="domain" description="Protein kinase" evidence="14">
    <location>
        <begin position="385"/>
        <end position="675"/>
    </location>
</feature>
<evidence type="ECO:0000256" key="3">
    <source>
        <dbReference type="ARBA" id="ARBA00012513"/>
    </source>
</evidence>
<keyword evidence="5" id="KW-0157">Chromophore</keyword>
<organism evidence="18">
    <name type="scientific">Floydiella terrestris</name>
    <name type="common">Green alga</name>
    <name type="synonym">Planophila terrestris</name>
    <dbReference type="NCBI Taxonomy" id="51328"/>
    <lineage>
        <taxon>Eukaryota</taxon>
        <taxon>Viridiplantae</taxon>
        <taxon>Chlorophyta</taxon>
        <taxon>core chlorophytes</taxon>
        <taxon>Chlorophyceae</taxon>
        <taxon>OCC clade</taxon>
        <taxon>Chaetopeltidales</taxon>
        <taxon>Chaetopeltidaceae</taxon>
        <taxon>Floydiella</taxon>
    </lineage>
</organism>
<dbReference type="GO" id="GO:0007010">
    <property type="term" value="P:cytoskeleton organization"/>
    <property type="evidence" value="ECO:0007669"/>
    <property type="project" value="UniProtKB-ARBA"/>
</dbReference>
<dbReference type="PROSITE" id="PS50011">
    <property type="entry name" value="PROTEIN_KINASE_DOM"/>
    <property type="match status" value="1"/>
</dbReference>
<feature type="domain" description="PAC" evidence="16">
    <location>
        <begin position="81"/>
        <end position="135"/>
    </location>
</feature>
<dbReference type="SUPFAM" id="SSF55785">
    <property type="entry name" value="PYP-like sensor domain (PAS domain)"/>
    <property type="match status" value="2"/>
</dbReference>
<comment type="catalytic activity">
    <reaction evidence="13">
        <text>L-seryl-[protein] + ATP = O-phospho-L-seryl-[protein] + ADP + H(+)</text>
        <dbReference type="Rhea" id="RHEA:17989"/>
        <dbReference type="Rhea" id="RHEA-COMP:9863"/>
        <dbReference type="Rhea" id="RHEA-COMP:11604"/>
        <dbReference type="ChEBI" id="CHEBI:15378"/>
        <dbReference type="ChEBI" id="CHEBI:29999"/>
        <dbReference type="ChEBI" id="CHEBI:30616"/>
        <dbReference type="ChEBI" id="CHEBI:83421"/>
        <dbReference type="ChEBI" id="CHEBI:456216"/>
        <dbReference type="EC" id="2.7.11.1"/>
    </reaction>
</comment>
<dbReference type="SMART" id="SM00086">
    <property type="entry name" value="PAC"/>
    <property type="match status" value="2"/>
</dbReference>
<evidence type="ECO:0000256" key="6">
    <source>
        <dbReference type="ARBA" id="ARBA00022553"/>
    </source>
</evidence>
<evidence type="ECO:0000256" key="9">
    <source>
        <dbReference type="ARBA" id="ARBA00022741"/>
    </source>
</evidence>
<evidence type="ECO:0000259" key="16">
    <source>
        <dbReference type="PROSITE" id="PS50113"/>
    </source>
</evidence>
<feature type="domain" description="AGC-kinase C-terminal" evidence="17">
    <location>
        <begin position="676"/>
        <end position="707"/>
    </location>
</feature>
<keyword evidence="11" id="KW-0067">ATP-binding</keyword>
<accession>A0A126WZ29</accession>
<dbReference type="PROSITE" id="PS50112">
    <property type="entry name" value="PAS"/>
    <property type="match status" value="2"/>
</dbReference>
<evidence type="ECO:0000259" key="14">
    <source>
        <dbReference type="PROSITE" id="PS50011"/>
    </source>
</evidence>
<dbReference type="Gene3D" id="1.10.510.10">
    <property type="entry name" value="Transferase(Phosphotransferase) domain 1"/>
    <property type="match status" value="1"/>
</dbReference>
<evidence type="ECO:0000256" key="4">
    <source>
        <dbReference type="ARBA" id="ARBA00022527"/>
    </source>
</evidence>
<evidence type="ECO:0000256" key="12">
    <source>
        <dbReference type="ARBA" id="ARBA00047899"/>
    </source>
</evidence>
<keyword evidence="5" id="KW-0675">Receptor</keyword>
<dbReference type="Gene3D" id="3.30.450.20">
    <property type="entry name" value="PAS domain"/>
    <property type="match status" value="2"/>
</dbReference>
<dbReference type="Pfam" id="PF00069">
    <property type="entry name" value="Pkinase"/>
    <property type="match status" value="1"/>
</dbReference>
<dbReference type="InterPro" id="IPR001610">
    <property type="entry name" value="PAC"/>
</dbReference>
<comment type="similarity">
    <text evidence="2">Belongs to the protein kinase superfamily. AGC Ser/Thr protein kinase family.</text>
</comment>
<dbReference type="InterPro" id="IPR008271">
    <property type="entry name" value="Ser/Thr_kinase_AS"/>
</dbReference>
<dbReference type="PROSITE" id="PS51285">
    <property type="entry name" value="AGC_KINASE_CTER"/>
    <property type="match status" value="1"/>
</dbReference>
<dbReference type="NCBIfam" id="TIGR00229">
    <property type="entry name" value="sensory_box"/>
    <property type="match status" value="2"/>
</dbReference>
<evidence type="ECO:0000259" key="17">
    <source>
        <dbReference type="PROSITE" id="PS51285"/>
    </source>
</evidence>
<dbReference type="PROSITE" id="PS00108">
    <property type="entry name" value="PROTEIN_KINASE_ST"/>
    <property type="match status" value="1"/>
</dbReference>
<dbReference type="PANTHER" id="PTHR45637">
    <property type="entry name" value="FLIPPASE KINASE 1-RELATED"/>
    <property type="match status" value="1"/>
</dbReference>
<feature type="domain" description="PAS" evidence="15">
    <location>
        <begin position="7"/>
        <end position="80"/>
    </location>
</feature>